<organism evidence="1 2">
    <name type="scientific">Gomphosphaeria aponina SAG 52.96 = DSM 107014</name>
    <dbReference type="NCBI Taxonomy" id="1521640"/>
    <lineage>
        <taxon>Bacteria</taxon>
        <taxon>Bacillati</taxon>
        <taxon>Cyanobacteriota</taxon>
        <taxon>Cyanophyceae</taxon>
        <taxon>Oscillatoriophycideae</taxon>
        <taxon>Chroococcales</taxon>
        <taxon>Gomphosphaeriaceae</taxon>
        <taxon>Gomphosphaeria</taxon>
    </lineage>
</organism>
<dbReference type="Proteomes" id="UP000767446">
    <property type="component" value="Unassembled WGS sequence"/>
</dbReference>
<comment type="caution">
    <text evidence="1">The sequence shown here is derived from an EMBL/GenBank/DDBJ whole genome shotgun (WGS) entry which is preliminary data.</text>
</comment>
<proteinExistence type="predicted"/>
<sequence length="81" mass="9352">MLILHGKLSTISRRQKAWQKAFIQPSTINYQPSTINHQLSTINYQLSTINILQRQKKGYSTPPFFEVSIKISQQESSASHY</sequence>
<gene>
    <name evidence="1" type="ORF">DSM107014_06620</name>
</gene>
<reference evidence="1" key="1">
    <citation type="submission" date="2021-02" db="EMBL/GenBank/DDBJ databases">
        <title>Metagenome analyses of Stigonema ocellatum DSM 106950, Chlorogloea purpurea SAG 13.99 and Gomphosphaeria aponina DSM 107014.</title>
        <authorList>
            <person name="Marter P."/>
            <person name="Huang S."/>
        </authorList>
    </citation>
    <scope>NUCLEOTIDE SEQUENCE</scope>
    <source>
        <strain evidence="1">JP213</strain>
    </source>
</reference>
<accession>A0A941GW87</accession>
<evidence type="ECO:0000313" key="2">
    <source>
        <dbReference type="Proteomes" id="UP000767446"/>
    </source>
</evidence>
<name>A0A941GW87_9CHRO</name>
<protein>
    <submittedName>
        <fullName evidence="1">Uncharacterized protein</fullName>
    </submittedName>
</protein>
<dbReference type="AlphaFoldDB" id="A0A941GW87"/>
<evidence type="ECO:0000313" key="1">
    <source>
        <dbReference type="EMBL" id="MBR8827571.1"/>
    </source>
</evidence>
<dbReference type="EMBL" id="JADQBC010000035">
    <property type="protein sequence ID" value="MBR8827571.1"/>
    <property type="molecule type" value="Genomic_DNA"/>
</dbReference>